<organism evidence="7 8">
    <name type="scientific">Emticicia aquatilis</name>
    <dbReference type="NCBI Taxonomy" id="1537369"/>
    <lineage>
        <taxon>Bacteria</taxon>
        <taxon>Pseudomonadati</taxon>
        <taxon>Bacteroidota</taxon>
        <taxon>Cytophagia</taxon>
        <taxon>Cytophagales</taxon>
        <taxon>Leadbetterellaceae</taxon>
        <taxon>Emticicia</taxon>
    </lineage>
</organism>
<dbReference type="PANTHER" id="PTHR23303">
    <property type="entry name" value="CARBOXYPEPTIDASE REGULATORY REGION-CONTAINING"/>
    <property type="match status" value="1"/>
</dbReference>
<dbReference type="Pfam" id="PF01345">
    <property type="entry name" value="DUF11"/>
    <property type="match status" value="1"/>
</dbReference>
<evidence type="ECO:0000256" key="3">
    <source>
        <dbReference type="ARBA" id="ARBA00022729"/>
    </source>
</evidence>
<feature type="region of interest" description="Disordered" evidence="4">
    <location>
        <begin position="1298"/>
        <end position="1317"/>
    </location>
</feature>
<accession>A0A916Z0C9</accession>
<evidence type="ECO:0000256" key="4">
    <source>
        <dbReference type="SAM" id="MobiDB-lite"/>
    </source>
</evidence>
<comment type="caution">
    <text evidence="7">The sequence shown here is derived from an EMBL/GenBank/DDBJ whole genome shotgun (WGS) entry which is preliminary data.</text>
</comment>
<gene>
    <name evidence="7" type="ORF">GCM10011514_37190</name>
</gene>
<keyword evidence="5" id="KW-0472">Membrane</keyword>
<keyword evidence="2" id="KW-0964">Secreted</keyword>
<dbReference type="GO" id="GO:0005576">
    <property type="term" value="C:extracellular region"/>
    <property type="evidence" value="ECO:0007669"/>
    <property type="project" value="UniProtKB-SubCell"/>
</dbReference>
<feature type="region of interest" description="Disordered" evidence="4">
    <location>
        <begin position="1541"/>
        <end position="1560"/>
    </location>
</feature>
<reference evidence="7" key="1">
    <citation type="journal article" date="2014" name="Int. J. Syst. Evol. Microbiol.">
        <title>Complete genome sequence of Corynebacterium casei LMG S-19264T (=DSM 44701T), isolated from a smear-ripened cheese.</title>
        <authorList>
            <consortium name="US DOE Joint Genome Institute (JGI-PGF)"/>
            <person name="Walter F."/>
            <person name="Albersmeier A."/>
            <person name="Kalinowski J."/>
            <person name="Ruckert C."/>
        </authorList>
    </citation>
    <scope>NUCLEOTIDE SEQUENCE</scope>
    <source>
        <strain evidence="7">CGMCC 1.15958</strain>
    </source>
</reference>
<feature type="domain" description="Ig-like" evidence="6">
    <location>
        <begin position="392"/>
        <end position="491"/>
    </location>
</feature>
<evidence type="ECO:0000259" key="6">
    <source>
        <dbReference type="PROSITE" id="PS50835"/>
    </source>
</evidence>
<feature type="transmembrane region" description="Helical" evidence="5">
    <location>
        <begin position="23"/>
        <end position="42"/>
    </location>
</feature>
<dbReference type="PANTHER" id="PTHR23303:SF15">
    <property type="entry name" value="COLOSSIN-A"/>
    <property type="match status" value="1"/>
</dbReference>
<dbReference type="Proteomes" id="UP000609064">
    <property type="component" value="Unassembled WGS sequence"/>
</dbReference>
<evidence type="ECO:0000313" key="8">
    <source>
        <dbReference type="Proteomes" id="UP000609064"/>
    </source>
</evidence>
<sequence length="3525" mass="364325">MKIFIHKLKSLDGVGSYTNTKRLYTTLSISILLSLISFISVGQGTFSWFNGTTGNTWAATDVTKSYTISCGTGCTVTVTMTIIDPNNRNCDPDTYNTNPFDAGGGCLPYPGVSGQTDNVTGNGNILDPWDSDCAPFYTQTNGAYGLNYLTFAMNSFTHLEDVIVRFTFSKPVFLNAFTIGDIDGRTLLQDRNQNLTGSPSTLSVYELPGNSYQDEVTVTAIGPMGNVPVNYSALGSLLTQSGQTVRCTYDNTATNLTPDDPRGTITVNTSDAITQLDIAYSNGPDDAAAEQANPTWYNWWVNGGTYTLSDGRTITQPAKGATNGVSDNQAIRISGFTFTACPDFAFTRTNATVCAGNTATIGIVPSNGATPYTYSWTGPNGFTSTSQNPSIPNVTTAQGGIYTVTAIDANGCTGTSTAQVTVNPLPTAGITGTNNLTCTTTSVQRTATGGGTYSWSNGLGTSATVNITTAGTYTVTVTNSTTGCSATATTSVTLNNTPPTAGITGTNNLTCTTTSVQRTATGGGTYSWSNGLGTSATVNITTAGIYTVTVTDATNGCTATATTNVTLNNTPPTAGITGTNNLTCTTTSVQRTATGGGTYSWSNGLGTSATVNITTAGIYTVTVTDATNGCTATATTSVTLNNTAPTAGITGTNNLTCTTTSVQRTATGGGTYSWSNGLGTSATVNITTAGNYTVTVTDATNGCTATATTNVTSSNTSPTAGITGTNNLTCTTTSVQRTATGGGTYSWSNGLGTSATVNITTAGTYTVTVTNSTTGCSATATTSVMLNNTPPTAGITGTNNLTCTTTSVQRTATGGGTYSWSNGLGTSATVNITTAGIYTVTVTDATNGCTATATTNVTLNNTPPTAGITGTNNLTCTTTSVQRTATGGGTYSWSNGLGTAATVNITTAGTYTVTVTDATTGCTATATTSVTTGGITGITVQPSTCTPATNSYSVSGSISFTNPPTTGTLTVSIGSQSVVFNAPFTSPISYTITNLPSDGASHTVSADFSTSSCPVTTTYTAPVSCACPTTTYPICAGESYTLTAQAGLASYQWYLINGTDTTAIAGANSQTYIATAVGKYIWKGTNTAACAVALCCPVNLVQGNCYGSIGDYVWSDLNNDGQQTSGEPALSGVKVYLLNASGVKIDSTVTDATGKYLFDSLTTGSYRVQFVAPAGTIASKQNTGADATDSDANKLGLSQLISIDTSKLPTDSLRNNLNIDAGFVPVGSIGDYVFNDKDGDGIQDPTDAPLAGIKVYLLDATTGAKLDSTVTGVNGLYKFDSLLTGNYKVSFVIPVGSEASPKTAGGDPTKDSNINPNGTTDVIAIDATKPLGDPLRDNTSIDAGIKPAYGSIGDYVWSDTNNDGQQTSGEPALSGVKVYLLNASGVKIDSTLTDATGKYLFDSLTTGSYRVQFVAPAGTIASKQNTGADATDSDANKLGLSQLISIDTSKLPTDSLRNNLNIDAGFVPVGSIGDYVFNDKDGDGIQDPTDAPLAGIKVYLLDATTGAKLDSTVTGVNGLYKFDSLLTGNYKVSFVIPVGSEASPKTAGGDPTKDSNINPNGTTDVIAIDATKPLGDPLRDNTSIDAGIKPAYGSIGDYVWSDTNNDGQQTSGEPALSGVKVYLLNASGVKIDSTVTDATGKYLFDSLTTGSYRVQFVAPAGTIASKQNTGADATDSDANKLGLSQLISIDTSKLPSDTLRNNLQIDAGFVPVGSIGDYVFNDKDGDGIQDPTDAPLAGIKVYLLDATTGAKLDSTVTGVNGLYKFDSLLTGNYKVSFVIPVGSEASPKTAGGDPTKDSNINPNGTTDVIAIDATKPLGDPLRDNTSIDAGIKPAYGSIGDYVWSDTNNDGQQTSGEPALSGVKVYLLNASGVKIDSTVTDATGKYLFDSLTTGSYRVQFVAPAGTIASKQNTGADATDSDANKLGLSQLISIDTSKLPTDSLRNNLNIDAGFIPVGSISDYVFNDKDGDGIQDPTDAPLAGIKVYLLDATTGAKLDSTVTGVNGLYKFDSLLTGNYKVSFVIPVGSEASPKTAGGDPTKDSNINPNGTTDVIAIDATKPLGDPLRDNTSIDAGIKPAYGSIGDYVWSDLNNDGQQTSGEPALSGVKVYLLNASGVKIDSTVTDATGKYLFDSLTTGSYRVQFVAPAGTIASKQNTGADATDSDANKLGLSQLISIDTSKLPTDSLRNNLNIDAGFVPLGSIGDYVFEDKDKSNTQTAGDTPLAGVKVYLLNATTGAKLDSTTSDINGLYVFDSLVAGNYKVQFVAPSGTLLADKASGTDITKDSNPNPLTGITDTITLDTSKPLGDPARDNKTIDAGIQLIPAFGSIGDYVWTDTNNNGKQDSGEAPIAGVKVYLYDATGTTKLDSALTDGAGKYLFDSLLTGNYLVKFIAPAGTIAAKQNIGADVTDSDANALGWSQLVSIDVTKAETDTLRNNSQIDAGFVPVGSIGDYVFQDKDNSNTQTTGDVPLEGVKVYLLDATTGTKLDSTLTDANGLYKFDSLIAGSYKVQVVIPTGTLPATKDTGGDDTKDSDINPTGITDTVVIDTTKPIGDPARDNTSVDAGLQGIPQYGSIGDYVWSDANNDGQQGVGESPIAGVKVYLYDGTGTIKLDSAITDAAGKYLFDSLLTGSYKIKFATPAGTVPTFQNTGSDVTDSDVNDLGWSQLIKIDVTKPTTDSLRNNTQIDAGFVPLGSIGDYVFEDKDNSNTQTPGDQPIACIKVYLLDGVTGVILDSTMTDASGKYLFDSLLAGSYKIQFEAPIGGTFVTKTSGTDTTKDSNPDATGLTDAIIIDTTKPLGDPARDNTSIDAGMKLVGPFGSIGDYVWLDTNNNGQQDSGEAPIAGVKVYLYDGTGSVIMDSTVTDAAGKYLFDSLFTATYKIKFVAPVGTIVTKQNSGADVSDSDISNAGWSHPITIDVTKAETDTLRNNLKIDAGFVPVGSIGDYVFQDKDDSNTQTAGDLPVQGVKVYLLNAAGVKIDSTITDGNGLYKFDSLLAGTYKVQFVAPDGTNIVTKNSGTDTAKDSNPDPLTGITDSIVLNTNAPVGDPTRDITQVDAGIKGQLQYGSIGDYVWTDTDNDGQQDLGEAPIAGVKVLLYDATGTILLDSTTTNGLGKYLFDSLLTGDYRVKFIAPAGMIAAKANTGSDVTDSDANALGLSPIVSIDVTKAETDILRNNPQIDAGFVPVGSIGDYVFADNDKSNTQTAGDTPVAGVKVYLLDAVTGAKLDSTVTNINGLYKFDSLLAGNYKVQFVAPTGTALVTKDSGTDDTKDSDADTTGTTGTITVDTTKPVGDVARDITSVDAGLTYKVDLKLTKIATGDCKRKAGDVVSFKVMVKRQDLIVIDVAATVKDSLSANFEFVSATATEGTYNNATGIWSGISLAKGDSAVLTLNARINQGATGLVCNDAWIQTMDKDDFDSIAGNKVESEDDFARACVSVPLPVCTALGEKAELTAPAGYTSYQWFKNGQAITGATSSTYMATTFGEYTVTVNNGSCPSTGCCPIYVDEFCDCPPTICVPFVIQKTKSKK</sequence>
<dbReference type="InterPro" id="IPR033764">
    <property type="entry name" value="Sdr_B"/>
</dbReference>
<protein>
    <recommendedName>
        <fullName evidence="6">Ig-like domain-containing protein</fullName>
    </recommendedName>
</protein>
<reference evidence="7" key="2">
    <citation type="submission" date="2020-09" db="EMBL/GenBank/DDBJ databases">
        <authorList>
            <person name="Sun Q."/>
            <person name="Zhou Y."/>
        </authorList>
    </citation>
    <scope>NUCLEOTIDE SEQUENCE</scope>
    <source>
        <strain evidence="7">CGMCC 1.15958</strain>
    </source>
</reference>
<keyword evidence="3" id="KW-0732">Signal</keyword>
<dbReference type="Gene3D" id="2.60.40.10">
    <property type="entry name" value="Immunoglobulins"/>
    <property type="match status" value="20"/>
</dbReference>
<evidence type="ECO:0000256" key="5">
    <source>
        <dbReference type="SAM" id="Phobius"/>
    </source>
</evidence>
<keyword evidence="5" id="KW-1133">Transmembrane helix</keyword>
<comment type="subcellular location">
    <subcellularLocation>
        <location evidence="1">Secreted</location>
    </subcellularLocation>
</comment>
<dbReference type="RefSeq" id="WP_188768176.1">
    <property type="nucleotide sequence ID" value="NZ_BMKK01000008.1"/>
</dbReference>
<dbReference type="InterPro" id="IPR035986">
    <property type="entry name" value="PKD_dom_sf"/>
</dbReference>
<evidence type="ECO:0000256" key="1">
    <source>
        <dbReference type="ARBA" id="ARBA00004613"/>
    </source>
</evidence>
<evidence type="ECO:0000313" key="7">
    <source>
        <dbReference type="EMBL" id="GGD69651.1"/>
    </source>
</evidence>
<dbReference type="InterPro" id="IPR013783">
    <property type="entry name" value="Ig-like_fold"/>
</dbReference>
<keyword evidence="5" id="KW-0812">Transmembrane</keyword>
<dbReference type="EMBL" id="BMKK01000008">
    <property type="protein sequence ID" value="GGD69651.1"/>
    <property type="molecule type" value="Genomic_DNA"/>
</dbReference>
<dbReference type="SUPFAM" id="SSF117074">
    <property type="entry name" value="Hypothetical protein PA1324"/>
    <property type="match status" value="18"/>
</dbReference>
<keyword evidence="8" id="KW-1185">Reference proteome</keyword>
<feature type="region of interest" description="Disordered" evidence="4">
    <location>
        <begin position="1784"/>
        <end position="1803"/>
    </location>
</feature>
<dbReference type="InterPro" id="IPR001434">
    <property type="entry name" value="OmcB-like_DUF11"/>
</dbReference>
<proteinExistence type="predicted"/>
<name>A0A916Z0C9_9BACT</name>
<dbReference type="SUPFAM" id="SSF49299">
    <property type="entry name" value="PKD domain"/>
    <property type="match status" value="1"/>
</dbReference>
<dbReference type="InterPro" id="IPR007110">
    <property type="entry name" value="Ig-like_dom"/>
</dbReference>
<dbReference type="Pfam" id="PF17210">
    <property type="entry name" value="SdrD_B"/>
    <property type="match status" value="18"/>
</dbReference>
<evidence type="ECO:0000256" key="2">
    <source>
        <dbReference type="ARBA" id="ARBA00022525"/>
    </source>
</evidence>
<dbReference type="InterPro" id="IPR051417">
    <property type="entry name" value="SDr/BOS_complex"/>
</dbReference>
<dbReference type="PROSITE" id="PS50835">
    <property type="entry name" value="IG_LIKE"/>
    <property type="match status" value="1"/>
</dbReference>